<protein>
    <submittedName>
        <fullName evidence="1">DUF5104 domain-containing protein</fullName>
    </submittedName>
</protein>
<sequence length="109" mass="12942">QEDLEQQIEELMEYYQGERKEFKGLAATNEHNNKGKLIEKSFLGNYKLTTDQKTYRVCYKFQLADENKENVGLTVLEFVTEETYQKEVEVQGYYSWKFQGELEGVYLTD</sequence>
<evidence type="ECO:0000313" key="2">
    <source>
        <dbReference type="Proteomes" id="UP000824243"/>
    </source>
</evidence>
<name>A0A9D1VX02_9FIRM</name>
<dbReference type="AlphaFoldDB" id="A0A9D1VX02"/>
<gene>
    <name evidence="1" type="ORF">H9981_05885</name>
</gene>
<comment type="caution">
    <text evidence="1">The sequence shown here is derived from an EMBL/GenBank/DDBJ whole genome shotgun (WGS) entry which is preliminary data.</text>
</comment>
<dbReference type="Pfam" id="PF17117">
    <property type="entry name" value="DUF5104"/>
    <property type="match status" value="1"/>
</dbReference>
<feature type="non-terminal residue" evidence="1">
    <location>
        <position position="1"/>
    </location>
</feature>
<dbReference type="InterPro" id="IPR031344">
    <property type="entry name" value="DUF5104"/>
</dbReference>
<reference evidence="1" key="1">
    <citation type="journal article" date="2021" name="PeerJ">
        <title>Extensive microbial diversity within the chicken gut microbiome revealed by metagenomics and culture.</title>
        <authorList>
            <person name="Gilroy R."/>
            <person name="Ravi A."/>
            <person name="Getino M."/>
            <person name="Pursley I."/>
            <person name="Horton D.L."/>
            <person name="Alikhan N.F."/>
            <person name="Baker D."/>
            <person name="Gharbi K."/>
            <person name="Hall N."/>
            <person name="Watson M."/>
            <person name="Adriaenssens E.M."/>
            <person name="Foster-Nyarko E."/>
            <person name="Jarju S."/>
            <person name="Secka A."/>
            <person name="Antonio M."/>
            <person name="Oren A."/>
            <person name="Chaudhuri R.R."/>
            <person name="La Ragione R."/>
            <person name="Hildebrand F."/>
            <person name="Pallen M.J."/>
        </authorList>
    </citation>
    <scope>NUCLEOTIDE SEQUENCE</scope>
    <source>
        <strain evidence="1">ChiSjej5B23-15282</strain>
    </source>
</reference>
<dbReference type="Gene3D" id="3.10.450.50">
    <property type="match status" value="1"/>
</dbReference>
<reference evidence="1" key="2">
    <citation type="submission" date="2021-04" db="EMBL/GenBank/DDBJ databases">
        <authorList>
            <person name="Gilroy R."/>
        </authorList>
    </citation>
    <scope>NUCLEOTIDE SEQUENCE</scope>
    <source>
        <strain evidence="1">ChiSjej5B23-15282</strain>
    </source>
</reference>
<dbReference type="EMBL" id="DXFA01000104">
    <property type="protein sequence ID" value="HIX48524.1"/>
    <property type="molecule type" value="Genomic_DNA"/>
</dbReference>
<accession>A0A9D1VX02</accession>
<organism evidence="1 2">
    <name type="scientific">Candidatus Mediterraneibacter caccavium</name>
    <dbReference type="NCBI Taxonomy" id="2838661"/>
    <lineage>
        <taxon>Bacteria</taxon>
        <taxon>Bacillati</taxon>
        <taxon>Bacillota</taxon>
        <taxon>Clostridia</taxon>
        <taxon>Lachnospirales</taxon>
        <taxon>Lachnospiraceae</taxon>
        <taxon>Mediterraneibacter</taxon>
    </lineage>
</organism>
<dbReference type="Proteomes" id="UP000824243">
    <property type="component" value="Unassembled WGS sequence"/>
</dbReference>
<proteinExistence type="predicted"/>
<evidence type="ECO:0000313" key="1">
    <source>
        <dbReference type="EMBL" id="HIX48524.1"/>
    </source>
</evidence>